<protein>
    <recommendedName>
        <fullName evidence="3">DUF3168 domain-containing protein</fullName>
    </recommendedName>
</protein>
<evidence type="ECO:0000313" key="1">
    <source>
        <dbReference type="EMBL" id="MBB5361333.1"/>
    </source>
</evidence>
<dbReference type="AlphaFoldDB" id="A0A7W8NE16"/>
<keyword evidence="2" id="KW-1185">Reference proteome</keyword>
<organism evidence="1 2">
    <name type="scientific">Deinococcus humi</name>
    <dbReference type="NCBI Taxonomy" id="662880"/>
    <lineage>
        <taxon>Bacteria</taxon>
        <taxon>Thermotogati</taxon>
        <taxon>Deinococcota</taxon>
        <taxon>Deinococci</taxon>
        <taxon>Deinococcales</taxon>
        <taxon>Deinococcaceae</taxon>
        <taxon>Deinococcus</taxon>
    </lineage>
</organism>
<dbReference type="EMBL" id="JACHFL010000001">
    <property type="protein sequence ID" value="MBB5361333.1"/>
    <property type="molecule type" value="Genomic_DNA"/>
</dbReference>
<dbReference type="Proteomes" id="UP000552709">
    <property type="component" value="Unassembled WGS sequence"/>
</dbReference>
<sequence length="135" mass="14603">MSTLYGYCNALPALAGHVYWDGAAPGGLPLYGVIWASDGGVDTPFYRGHDALRVYPRVTVYAKPSTLQQAPAARAQLTEILRQLLDNVDEIDTDLDGVTEYLPGSVQRQNRPEPMADAQGGGYYATLMLSALIVK</sequence>
<evidence type="ECO:0000313" key="2">
    <source>
        <dbReference type="Proteomes" id="UP000552709"/>
    </source>
</evidence>
<proteinExistence type="predicted"/>
<reference evidence="1 2" key="1">
    <citation type="submission" date="2020-08" db="EMBL/GenBank/DDBJ databases">
        <title>Genomic Encyclopedia of Type Strains, Phase IV (KMG-IV): sequencing the most valuable type-strain genomes for metagenomic binning, comparative biology and taxonomic classification.</title>
        <authorList>
            <person name="Goeker M."/>
        </authorList>
    </citation>
    <scope>NUCLEOTIDE SEQUENCE [LARGE SCALE GENOMIC DNA]</scope>
    <source>
        <strain evidence="1 2">DSM 27939</strain>
    </source>
</reference>
<evidence type="ECO:0008006" key="3">
    <source>
        <dbReference type="Google" id="ProtNLM"/>
    </source>
</evidence>
<gene>
    <name evidence="1" type="ORF">HNQ08_000404</name>
</gene>
<dbReference type="RefSeq" id="WP_184127418.1">
    <property type="nucleotide sequence ID" value="NZ_JACHFL010000001.1"/>
</dbReference>
<comment type="caution">
    <text evidence="1">The sequence shown here is derived from an EMBL/GenBank/DDBJ whole genome shotgun (WGS) entry which is preliminary data.</text>
</comment>
<name>A0A7W8NE16_9DEIO</name>
<accession>A0A7W8NE16</accession>